<sequence>MSVLATAPVDSSFFSNVSSIFQGAGEGLAFTGREILPRFFAQELLDQSSDPLRNPTFIRDAAGRTLDQGQESTGAAIPKKAFLDFTSGGVNVSGTTLIVIAGAIIAFVVIINAMRRSS</sequence>
<comment type="caution">
    <text evidence="2">The sequence shown here is derived from an EMBL/GenBank/DDBJ whole genome shotgun (WGS) entry which is preliminary data.</text>
</comment>
<reference evidence="2" key="1">
    <citation type="journal article" date="2015" name="Nature">
        <title>Complex archaea that bridge the gap between prokaryotes and eukaryotes.</title>
        <authorList>
            <person name="Spang A."/>
            <person name="Saw J.H."/>
            <person name="Jorgensen S.L."/>
            <person name="Zaremba-Niedzwiedzka K."/>
            <person name="Martijn J."/>
            <person name="Lind A.E."/>
            <person name="van Eijk R."/>
            <person name="Schleper C."/>
            <person name="Guy L."/>
            <person name="Ettema T.J."/>
        </authorList>
    </citation>
    <scope>NUCLEOTIDE SEQUENCE</scope>
</reference>
<evidence type="ECO:0000256" key="1">
    <source>
        <dbReference type="SAM" id="Phobius"/>
    </source>
</evidence>
<name>A0A0F9PZ70_9ZZZZ</name>
<dbReference type="AlphaFoldDB" id="A0A0F9PZ70"/>
<keyword evidence="1" id="KW-0812">Transmembrane</keyword>
<dbReference type="EMBL" id="LAZR01002440">
    <property type="protein sequence ID" value="KKN30032.1"/>
    <property type="molecule type" value="Genomic_DNA"/>
</dbReference>
<protein>
    <submittedName>
        <fullName evidence="2">Uncharacterized protein</fullName>
    </submittedName>
</protein>
<accession>A0A0F9PZ70</accession>
<feature type="transmembrane region" description="Helical" evidence="1">
    <location>
        <begin position="92"/>
        <end position="114"/>
    </location>
</feature>
<organism evidence="2">
    <name type="scientific">marine sediment metagenome</name>
    <dbReference type="NCBI Taxonomy" id="412755"/>
    <lineage>
        <taxon>unclassified sequences</taxon>
        <taxon>metagenomes</taxon>
        <taxon>ecological metagenomes</taxon>
    </lineage>
</organism>
<proteinExistence type="predicted"/>
<gene>
    <name evidence="2" type="ORF">LCGC14_0838050</name>
</gene>
<evidence type="ECO:0000313" key="2">
    <source>
        <dbReference type="EMBL" id="KKN30032.1"/>
    </source>
</evidence>
<keyword evidence="1" id="KW-1133">Transmembrane helix</keyword>
<keyword evidence="1" id="KW-0472">Membrane</keyword>